<evidence type="ECO:0000313" key="3">
    <source>
        <dbReference type="EMBL" id="WOL20375.1"/>
    </source>
</evidence>
<dbReference type="GO" id="GO:0019888">
    <property type="term" value="F:protein phosphatase regulator activity"/>
    <property type="evidence" value="ECO:0007669"/>
    <property type="project" value="InterPro"/>
</dbReference>
<organism evidence="3 4">
    <name type="scientific">Canna indica</name>
    <name type="common">Indian-shot</name>
    <dbReference type="NCBI Taxonomy" id="4628"/>
    <lineage>
        <taxon>Eukaryota</taxon>
        <taxon>Viridiplantae</taxon>
        <taxon>Streptophyta</taxon>
        <taxon>Embryophyta</taxon>
        <taxon>Tracheophyta</taxon>
        <taxon>Spermatophyta</taxon>
        <taxon>Magnoliopsida</taxon>
        <taxon>Liliopsida</taxon>
        <taxon>Zingiberales</taxon>
        <taxon>Cannaceae</taxon>
        <taxon>Canna</taxon>
    </lineage>
</organism>
<keyword evidence="2" id="KW-0677">Repeat</keyword>
<dbReference type="GO" id="GO:0000159">
    <property type="term" value="C:protein phosphatase type 2A complex"/>
    <property type="evidence" value="ECO:0007669"/>
    <property type="project" value="InterPro"/>
</dbReference>
<dbReference type="PRINTS" id="PR00600">
    <property type="entry name" value="PP2APR55"/>
</dbReference>
<evidence type="ECO:0000313" key="4">
    <source>
        <dbReference type="Proteomes" id="UP001327560"/>
    </source>
</evidence>
<evidence type="ECO:0000256" key="1">
    <source>
        <dbReference type="ARBA" id="ARBA00022574"/>
    </source>
</evidence>
<dbReference type="PANTHER" id="PTHR11871">
    <property type="entry name" value="PROTEIN PHOSPHATASE PP2A REGULATORY SUBUNIT B"/>
    <property type="match status" value="1"/>
</dbReference>
<name>A0AAQ3L5B8_9LILI</name>
<proteinExistence type="predicted"/>
<reference evidence="3 4" key="1">
    <citation type="submission" date="2023-10" db="EMBL/GenBank/DDBJ databases">
        <title>Chromosome-scale genome assembly provides insights into flower coloration mechanisms of Canna indica.</title>
        <authorList>
            <person name="Li C."/>
        </authorList>
    </citation>
    <scope>NUCLEOTIDE SEQUENCE [LARGE SCALE GENOMIC DNA]</scope>
    <source>
        <tissue evidence="3">Flower</tissue>
    </source>
</reference>
<protein>
    <submittedName>
        <fullName evidence="3">Serine/threonine protein phosphatase</fullName>
    </submittedName>
</protein>
<keyword evidence="1" id="KW-0853">WD repeat</keyword>
<dbReference type="EMBL" id="CP136898">
    <property type="protein sequence ID" value="WOL20375.1"/>
    <property type="molecule type" value="Genomic_DNA"/>
</dbReference>
<keyword evidence="4" id="KW-1185">Reference proteome</keyword>
<dbReference type="AlphaFoldDB" id="A0AAQ3L5B8"/>
<dbReference type="InterPro" id="IPR000009">
    <property type="entry name" value="PP2A_PR55"/>
</dbReference>
<gene>
    <name evidence="3" type="ORF">Cni_G29180</name>
</gene>
<evidence type="ECO:0000256" key="2">
    <source>
        <dbReference type="ARBA" id="ARBA00022737"/>
    </source>
</evidence>
<accession>A0AAQ3L5B8</accession>
<sequence length="164" mass="18580">MFVFKFDYLKSLEIEEKINKIRWCHTANSALLLLSTYDKTIKYRKKISEMNVHAAEGVRNGSNASSSTTTPRGYLPNSGCSEKVYNQLSNELSFPPGGFPSLRLPLVVTSQETNLVARCRRTYAHAHDYHINSISNNRFEKREVPGSRSFSTEIITSISDQDVI</sequence>
<dbReference type="Proteomes" id="UP001327560">
    <property type="component" value="Chromosome 9"/>
</dbReference>